<evidence type="ECO:0000313" key="3">
    <source>
        <dbReference type="Proteomes" id="UP000759131"/>
    </source>
</evidence>
<dbReference type="Proteomes" id="UP000759131">
    <property type="component" value="Unassembled WGS sequence"/>
</dbReference>
<evidence type="ECO:0000256" key="1">
    <source>
        <dbReference type="SAM" id="MobiDB-lite"/>
    </source>
</evidence>
<dbReference type="EMBL" id="OC854626">
    <property type="protein sequence ID" value="CAD7619775.1"/>
    <property type="molecule type" value="Genomic_DNA"/>
</dbReference>
<proteinExistence type="predicted"/>
<feature type="region of interest" description="Disordered" evidence="1">
    <location>
        <begin position="108"/>
        <end position="150"/>
    </location>
</feature>
<keyword evidence="3" id="KW-1185">Reference proteome</keyword>
<sequence length="256" mass="28174">MRVREGMGCGDGVDVMDADSIEREVFERRMTVVMSTGSGGQQSQPPPQSQQSSQSHPNQSHPQSETTHTTAPTIETDGDQSSAQASNASNACPHASSKFTVTQIAAKTGRKGSKTTKTLSDNNLNSDNSEDVSHISSTSHHKSNESLNTSVDMIETNADCDDLEVKEEELGDNEEPDFPVDELNKLDDMINKPRWVIPVLPKGELEVLLDTTIRLCKHGYDVRSEPCQRFIREGLTISFTKILTDEAVNGWKFDIH</sequence>
<accession>A0A7R9PTJ3</accession>
<dbReference type="EMBL" id="CAJPIZ010000051">
    <property type="protein sequence ID" value="CAG2100205.1"/>
    <property type="molecule type" value="Genomic_DNA"/>
</dbReference>
<protein>
    <submittedName>
        <fullName evidence="2">Uncharacterized protein</fullName>
    </submittedName>
</protein>
<reference evidence="2" key="1">
    <citation type="submission" date="2020-11" db="EMBL/GenBank/DDBJ databases">
        <authorList>
            <person name="Tran Van P."/>
        </authorList>
    </citation>
    <scope>NUCLEOTIDE SEQUENCE</scope>
</reference>
<evidence type="ECO:0000313" key="2">
    <source>
        <dbReference type="EMBL" id="CAD7619775.1"/>
    </source>
</evidence>
<feature type="region of interest" description="Disordered" evidence="1">
    <location>
        <begin position="32"/>
        <end position="94"/>
    </location>
</feature>
<dbReference type="OrthoDB" id="289038at2759"/>
<organism evidence="2">
    <name type="scientific">Medioppia subpectinata</name>
    <dbReference type="NCBI Taxonomy" id="1979941"/>
    <lineage>
        <taxon>Eukaryota</taxon>
        <taxon>Metazoa</taxon>
        <taxon>Ecdysozoa</taxon>
        <taxon>Arthropoda</taxon>
        <taxon>Chelicerata</taxon>
        <taxon>Arachnida</taxon>
        <taxon>Acari</taxon>
        <taxon>Acariformes</taxon>
        <taxon>Sarcoptiformes</taxon>
        <taxon>Oribatida</taxon>
        <taxon>Brachypylina</taxon>
        <taxon>Oppioidea</taxon>
        <taxon>Oppiidae</taxon>
        <taxon>Medioppia</taxon>
    </lineage>
</organism>
<dbReference type="AlphaFoldDB" id="A0A7R9PTJ3"/>
<gene>
    <name evidence="2" type="ORF">OSB1V03_LOCUS274</name>
</gene>
<feature type="compositionally biased region" description="Low complexity" evidence="1">
    <location>
        <begin position="115"/>
        <end position="127"/>
    </location>
</feature>
<name>A0A7R9PTJ3_9ACAR</name>
<feature type="non-terminal residue" evidence="2">
    <location>
        <position position="256"/>
    </location>
</feature>
<feature type="compositionally biased region" description="Low complexity" evidence="1">
    <location>
        <begin position="49"/>
        <end position="91"/>
    </location>
</feature>